<accession>A0A8S5LES9</accession>
<dbReference type="PANTHER" id="PTHR21666">
    <property type="entry name" value="PEPTIDASE-RELATED"/>
    <property type="match status" value="1"/>
</dbReference>
<dbReference type="GO" id="GO:0016998">
    <property type="term" value="P:cell wall macromolecule catabolic process"/>
    <property type="evidence" value="ECO:0007669"/>
    <property type="project" value="InterPro"/>
</dbReference>
<evidence type="ECO:0000313" key="7">
    <source>
        <dbReference type="EMBL" id="DAD68532.1"/>
    </source>
</evidence>
<comment type="similarity">
    <text evidence="2">Belongs to the glycosyl hydrolase 25 family.</text>
</comment>
<dbReference type="InterPro" id="IPR050570">
    <property type="entry name" value="Cell_wall_metabolism_enzyme"/>
</dbReference>
<dbReference type="SUPFAM" id="SSF51445">
    <property type="entry name" value="(Trans)glycosidases"/>
    <property type="match status" value="1"/>
</dbReference>
<dbReference type="GO" id="GO:0042742">
    <property type="term" value="P:defense response to bacterium"/>
    <property type="evidence" value="ECO:0007669"/>
    <property type="project" value="UniProtKB-KW"/>
</dbReference>
<dbReference type="GO" id="GO:0004222">
    <property type="term" value="F:metalloendopeptidase activity"/>
    <property type="evidence" value="ECO:0007669"/>
    <property type="project" value="TreeGrafter"/>
</dbReference>
<dbReference type="Gene3D" id="3.20.20.80">
    <property type="entry name" value="Glycosidases"/>
    <property type="match status" value="1"/>
</dbReference>
<evidence type="ECO:0000256" key="2">
    <source>
        <dbReference type="ARBA" id="ARBA00010646"/>
    </source>
</evidence>
<dbReference type="InterPro" id="IPR016047">
    <property type="entry name" value="M23ase_b-sheet_dom"/>
</dbReference>
<evidence type="ECO:0000256" key="4">
    <source>
        <dbReference type="ARBA" id="ARBA00022529"/>
    </source>
</evidence>
<dbReference type="SUPFAM" id="SSF51261">
    <property type="entry name" value="Duplicated hybrid motif"/>
    <property type="match status" value="1"/>
</dbReference>
<dbReference type="InterPro" id="IPR011055">
    <property type="entry name" value="Dup_hybrid_motif"/>
</dbReference>
<keyword evidence="4" id="KW-0929">Antimicrobial</keyword>
<evidence type="ECO:0000256" key="1">
    <source>
        <dbReference type="ARBA" id="ARBA00000632"/>
    </source>
</evidence>
<dbReference type="GO" id="GO:0009253">
    <property type="term" value="P:peptidoglycan catabolic process"/>
    <property type="evidence" value="ECO:0007669"/>
    <property type="project" value="InterPro"/>
</dbReference>
<dbReference type="Pfam" id="PF01551">
    <property type="entry name" value="Peptidase_M23"/>
    <property type="match status" value="1"/>
</dbReference>
<dbReference type="Pfam" id="PF01183">
    <property type="entry name" value="Glyco_hydro_25"/>
    <property type="match status" value="1"/>
</dbReference>
<dbReference type="GO" id="GO:0003796">
    <property type="term" value="F:lysozyme activity"/>
    <property type="evidence" value="ECO:0007669"/>
    <property type="project" value="UniProtKB-EC"/>
</dbReference>
<sequence length="462" mass="50356">MATMPVEEGFYITSPFGQRSGEYAGMHWGTDFGHDGGSGGYPIFATKDGTVQYAGPASGFGQWVTIDHPSENGGGYSVYGHVIPEVSPGQPVHEGQRIGRINPDPNSNGGVAPHLHYEFHRYTWAQPGGDRLDPLATVLNGAAWPGQTPAPREEARMGTIFGVDVSEHQDGMSLVQAKNEGIDFCIVRTTDGTYKDHCYRSHVDDARQAGMVLAAYHYLRNPSEGTSIRQQVDASLEVMGGDHRLPMWLDCETDAGLHPDHIRECKRLFEEAGIRVVGVYSYIPWWEGRVVGGEPDTHEFGAVWLAAYGQNPTGPPRAIYPGDQADKWNYPLGNQLPAIWQYGSAGLVTGREVDINAFRGSVEQLQALFYSGTVPQGGNSMSLFGHEQVAALNDAKVAAQEANRKLDRLTELMEYVAGQLGPWPQLGQNSKGENLTLVDGVAAARRDIANIQQQIQIILKGK</sequence>
<reference evidence="7" key="1">
    <citation type="journal article" date="2021" name="Proc. Natl. Acad. Sci. U.S.A.">
        <title>A Catalog of Tens of Thousands of Viruses from Human Metagenomes Reveals Hidden Associations with Chronic Diseases.</title>
        <authorList>
            <person name="Tisza M.J."/>
            <person name="Buck C.B."/>
        </authorList>
    </citation>
    <scope>NUCLEOTIDE SEQUENCE</scope>
    <source>
        <strain evidence="7">Ct3CA7</strain>
    </source>
</reference>
<dbReference type="InterPro" id="IPR002053">
    <property type="entry name" value="Glyco_hydro_25"/>
</dbReference>
<dbReference type="CDD" id="cd00599">
    <property type="entry name" value="GH25_muramidase"/>
    <property type="match status" value="1"/>
</dbReference>
<organism evidence="7">
    <name type="scientific">Siphoviridae sp. ct3CA7</name>
    <dbReference type="NCBI Taxonomy" id="2823561"/>
    <lineage>
        <taxon>Viruses</taxon>
        <taxon>Duplodnaviria</taxon>
        <taxon>Heunggongvirae</taxon>
        <taxon>Uroviricota</taxon>
        <taxon>Caudoviricetes</taxon>
    </lineage>
</organism>
<protein>
    <recommendedName>
        <fullName evidence="3">lysozyme</fullName>
        <ecNumber evidence="3">3.2.1.17</ecNumber>
    </recommendedName>
</protein>
<proteinExistence type="inferred from homology"/>
<dbReference type="EMBL" id="BK014704">
    <property type="protein sequence ID" value="DAD68532.1"/>
    <property type="molecule type" value="Genomic_DNA"/>
</dbReference>
<dbReference type="InterPro" id="IPR017853">
    <property type="entry name" value="GH"/>
</dbReference>
<keyword evidence="5" id="KW-0081">Bacteriolytic enzyme</keyword>
<dbReference type="CDD" id="cd12797">
    <property type="entry name" value="M23_peptidase"/>
    <property type="match status" value="1"/>
</dbReference>
<dbReference type="EC" id="3.2.1.17" evidence="3"/>
<evidence type="ECO:0000259" key="6">
    <source>
        <dbReference type="Pfam" id="PF01551"/>
    </source>
</evidence>
<dbReference type="PROSITE" id="PS51904">
    <property type="entry name" value="GLYCOSYL_HYDROL_F25_2"/>
    <property type="match status" value="1"/>
</dbReference>
<name>A0A8S5LES9_9CAUD</name>
<evidence type="ECO:0000256" key="3">
    <source>
        <dbReference type="ARBA" id="ARBA00012732"/>
    </source>
</evidence>
<dbReference type="PANTHER" id="PTHR21666:SF270">
    <property type="entry name" value="MUREIN HYDROLASE ACTIVATOR ENVC"/>
    <property type="match status" value="1"/>
</dbReference>
<evidence type="ECO:0000256" key="5">
    <source>
        <dbReference type="ARBA" id="ARBA00022638"/>
    </source>
</evidence>
<dbReference type="Gene3D" id="2.70.70.10">
    <property type="entry name" value="Glucose Permease (Domain IIA)"/>
    <property type="match status" value="1"/>
</dbReference>
<feature type="domain" description="M23ase beta-sheet core" evidence="6">
    <location>
        <begin position="26"/>
        <end position="122"/>
    </location>
</feature>
<dbReference type="GO" id="GO:0031640">
    <property type="term" value="P:killing of cells of another organism"/>
    <property type="evidence" value="ECO:0007669"/>
    <property type="project" value="UniProtKB-KW"/>
</dbReference>
<comment type="catalytic activity">
    <reaction evidence="1">
        <text>Hydrolysis of (1-&gt;4)-beta-linkages between N-acetylmuramic acid and N-acetyl-D-glucosamine residues in a peptidoglycan and between N-acetyl-D-glucosamine residues in chitodextrins.</text>
        <dbReference type="EC" id="3.2.1.17"/>
    </reaction>
</comment>